<dbReference type="SUPFAM" id="SSF46785">
    <property type="entry name" value="Winged helix' DNA-binding domain"/>
    <property type="match status" value="1"/>
</dbReference>
<name>A0A7W6FTN5_9HYPH</name>
<dbReference type="AlphaFoldDB" id="A0A7W6FTN5"/>
<dbReference type="PRINTS" id="PR00035">
    <property type="entry name" value="HTHGNTR"/>
</dbReference>
<dbReference type="EMBL" id="JACIDO010000001">
    <property type="protein sequence ID" value="MBB3934187.1"/>
    <property type="molecule type" value="Genomic_DNA"/>
</dbReference>
<evidence type="ECO:0000313" key="5">
    <source>
        <dbReference type="EMBL" id="MBB3934187.1"/>
    </source>
</evidence>
<protein>
    <submittedName>
        <fullName evidence="5">DNA-binding GntR family transcriptional regulator</fullName>
    </submittedName>
</protein>
<feature type="domain" description="HTH gntR-type" evidence="4">
    <location>
        <begin position="12"/>
        <end position="79"/>
    </location>
</feature>
<gene>
    <name evidence="5" type="ORF">GGR05_000298</name>
</gene>
<evidence type="ECO:0000256" key="3">
    <source>
        <dbReference type="ARBA" id="ARBA00023163"/>
    </source>
</evidence>
<evidence type="ECO:0000313" key="6">
    <source>
        <dbReference type="Proteomes" id="UP000531216"/>
    </source>
</evidence>
<dbReference type="InterPro" id="IPR008920">
    <property type="entry name" value="TF_FadR/GntR_C"/>
</dbReference>
<dbReference type="InterPro" id="IPR011711">
    <property type="entry name" value="GntR_C"/>
</dbReference>
<dbReference type="CDD" id="cd07377">
    <property type="entry name" value="WHTH_GntR"/>
    <property type="match status" value="1"/>
</dbReference>
<dbReference type="Gene3D" id="1.10.10.10">
    <property type="entry name" value="Winged helix-like DNA-binding domain superfamily/Winged helix DNA-binding domain"/>
    <property type="match status" value="1"/>
</dbReference>
<keyword evidence="6" id="KW-1185">Reference proteome</keyword>
<dbReference type="GO" id="GO:0003700">
    <property type="term" value="F:DNA-binding transcription factor activity"/>
    <property type="evidence" value="ECO:0007669"/>
    <property type="project" value="InterPro"/>
</dbReference>
<dbReference type="SMART" id="SM00895">
    <property type="entry name" value="FCD"/>
    <property type="match status" value="1"/>
</dbReference>
<evidence type="ECO:0000259" key="4">
    <source>
        <dbReference type="PROSITE" id="PS50949"/>
    </source>
</evidence>
<keyword evidence="3" id="KW-0804">Transcription</keyword>
<proteinExistence type="predicted"/>
<reference evidence="5 6" key="1">
    <citation type="submission" date="2020-08" db="EMBL/GenBank/DDBJ databases">
        <title>Genomic Encyclopedia of Type Strains, Phase IV (KMG-IV): sequencing the most valuable type-strain genomes for metagenomic binning, comparative biology and taxonomic classification.</title>
        <authorList>
            <person name="Goeker M."/>
        </authorList>
    </citation>
    <scope>NUCLEOTIDE SEQUENCE [LARGE SCALE GENOMIC DNA]</scope>
    <source>
        <strain evidence="5 6">DSM 25024</strain>
    </source>
</reference>
<dbReference type="Proteomes" id="UP000531216">
    <property type="component" value="Unassembled WGS sequence"/>
</dbReference>
<dbReference type="Pfam" id="PF00392">
    <property type="entry name" value="GntR"/>
    <property type="match status" value="1"/>
</dbReference>
<dbReference type="Pfam" id="PF07729">
    <property type="entry name" value="FCD"/>
    <property type="match status" value="1"/>
</dbReference>
<dbReference type="GO" id="GO:0003677">
    <property type="term" value="F:DNA binding"/>
    <property type="evidence" value="ECO:0007669"/>
    <property type="project" value="UniProtKB-KW"/>
</dbReference>
<dbReference type="PANTHER" id="PTHR43537:SF53">
    <property type="entry name" value="HTH-TYPE TRANSCRIPTIONAL REPRESSOR NANR"/>
    <property type="match status" value="1"/>
</dbReference>
<dbReference type="SMART" id="SM00345">
    <property type="entry name" value="HTH_GNTR"/>
    <property type="match status" value="1"/>
</dbReference>
<organism evidence="5 6">
    <name type="scientific">Aureimonas phyllosphaerae</name>
    <dbReference type="NCBI Taxonomy" id="1166078"/>
    <lineage>
        <taxon>Bacteria</taxon>
        <taxon>Pseudomonadati</taxon>
        <taxon>Pseudomonadota</taxon>
        <taxon>Alphaproteobacteria</taxon>
        <taxon>Hyphomicrobiales</taxon>
        <taxon>Aurantimonadaceae</taxon>
        <taxon>Aureimonas</taxon>
    </lineage>
</organism>
<evidence type="ECO:0000256" key="1">
    <source>
        <dbReference type="ARBA" id="ARBA00023015"/>
    </source>
</evidence>
<dbReference type="RefSeq" id="WP_244545832.1">
    <property type="nucleotide sequence ID" value="NZ_FOOA01000001.1"/>
</dbReference>
<keyword evidence="2 5" id="KW-0238">DNA-binding</keyword>
<dbReference type="InterPro" id="IPR000524">
    <property type="entry name" value="Tscrpt_reg_HTH_GntR"/>
</dbReference>
<dbReference type="PANTHER" id="PTHR43537">
    <property type="entry name" value="TRANSCRIPTIONAL REGULATOR, GNTR FAMILY"/>
    <property type="match status" value="1"/>
</dbReference>
<keyword evidence="1" id="KW-0805">Transcription regulation</keyword>
<dbReference type="Gene3D" id="1.20.120.530">
    <property type="entry name" value="GntR ligand-binding domain-like"/>
    <property type="match status" value="1"/>
</dbReference>
<dbReference type="InterPro" id="IPR036388">
    <property type="entry name" value="WH-like_DNA-bd_sf"/>
</dbReference>
<dbReference type="PROSITE" id="PS50949">
    <property type="entry name" value="HTH_GNTR"/>
    <property type="match status" value="1"/>
</dbReference>
<sequence>MPPDPASPGDVTASWEPICDGIMHAIARHRLGPGAKLVEEEIAEIYGVSRTVVRAALQALARDGVVILQRNKGARIAHPTPREAREIFEARAVIEPPLAALAAERMGPDDAARLRAAIDAEHDALNADNPREAVYHSADFHRRIAALSGHGVLAAIVDGLLSRSSLVIALYWRQTATLCDNAAHLALLDALVRGAGDDASGLMKRHVETLLADLDLTSSPPPASDLASALSLRRRRALVRRSGG</sequence>
<dbReference type="InterPro" id="IPR036390">
    <property type="entry name" value="WH_DNA-bd_sf"/>
</dbReference>
<evidence type="ECO:0000256" key="2">
    <source>
        <dbReference type="ARBA" id="ARBA00023125"/>
    </source>
</evidence>
<accession>A0A7W6FTN5</accession>
<dbReference type="SUPFAM" id="SSF48008">
    <property type="entry name" value="GntR ligand-binding domain-like"/>
    <property type="match status" value="1"/>
</dbReference>
<comment type="caution">
    <text evidence="5">The sequence shown here is derived from an EMBL/GenBank/DDBJ whole genome shotgun (WGS) entry which is preliminary data.</text>
</comment>